<evidence type="ECO:0000313" key="2">
    <source>
        <dbReference type="Proteomes" id="UP000240653"/>
    </source>
</evidence>
<keyword evidence="2" id="KW-1185">Reference proteome</keyword>
<organism evidence="1 2">
    <name type="scientific">Pseudaminobacter soli</name>
    <name type="common">ex Li et al. 2025</name>
    <dbReference type="NCBI Taxonomy" id="1295366"/>
    <lineage>
        <taxon>Bacteria</taxon>
        <taxon>Pseudomonadati</taxon>
        <taxon>Pseudomonadota</taxon>
        <taxon>Alphaproteobacteria</taxon>
        <taxon>Hyphomicrobiales</taxon>
        <taxon>Phyllobacteriaceae</taxon>
        <taxon>Pseudaminobacter</taxon>
    </lineage>
</organism>
<dbReference type="AlphaFoldDB" id="A0A2P7SBC8"/>
<reference evidence="1 2" key="1">
    <citation type="submission" date="2018-03" db="EMBL/GenBank/DDBJ databases">
        <title>The draft genome of Mesorhizobium soli JCM 19897.</title>
        <authorList>
            <person name="Li L."/>
            <person name="Liu L."/>
            <person name="Liang L."/>
            <person name="Wang T."/>
            <person name="Zhang X."/>
        </authorList>
    </citation>
    <scope>NUCLEOTIDE SEQUENCE [LARGE SCALE GENOMIC DNA]</scope>
    <source>
        <strain evidence="1 2">JCM 19897</strain>
    </source>
</reference>
<dbReference type="OrthoDB" id="9800296at2"/>
<comment type="caution">
    <text evidence="1">The sequence shown here is derived from an EMBL/GenBank/DDBJ whole genome shotgun (WGS) entry which is preliminary data.</text>
</comment>
<name>A0A2P7SBC8_9HYPH</name>
<dbReference type="EMBL" id="PXYL01000007">
    <property type="protein sequence ID" value="PSJ59651.1"/>
    <property type="molecule type" value="Genomic_DNA"/>
</dbReference>
<gene>
    <name evidence="1" type="ORF">C7I85_14890</name>
</gene>
<sequence>MTIDIDLAHKQSIRHRGEIEASGIRGCFYCLETYSPTEITEWTDEGQTALCPRCGIDSVLGDASGVPITSDFLTRMSRHWF</sequence>
<protein>
    <submittedName>
        <fullName evidence="1">Cytoplasmic protein</fullName>
    </submittedName>
</protein>
<proteinExistence type="predicted"/>
<dbReference type="Proteomes" id="UP000240653">
    <property type="component" value="Unassembled WGS sequence"/>
</dbReference>
<dbReference type="RefSeq" id="WP_106724791.1">
    <property type="nucleotide sequence ID" value="NZ_PXYL01000007.1"/>
</dbReference>
<evidence type="ECO:0000313" key="1">
    <source>
        <dbReference type="EMBL" id="PSJ59651.1"/>
    </source>
</evidence>
<accession>A0A2P7SBC8</accession>